<dbReference type="SUPFAM" id="SSF46785">
    <property type="entry name" value="Winged helix' DNA-binding domain"/>
    <property type="match status" value="1"/>
</dbReference>
<dbReference type="InterPro" id="IPR013196">
    <property type="entry name" value="HTH_11"/>
</dbReference>
<feature type="domain" description="Helix-turn-helix type 11" evidence="3">
    <location>
        <begin position="7"/>
        <end position="59"/>
    </location>
</feature>
<evidence type="ECO:0000256" key="1">
    <source>
        <dbReference type="PIRSR" id="PIRSR037847-1"/>
    </source>
</evidence>
<evidence type="ECO:0000313" key="5">
    <source>
        <dbReference type="EMBL" id="SFK75606.1"/>
    </source>
</evidence>
<evidence type="ECO:0000259" key="2">
    <source>
        <dbReference type="Pfam" id="PF02829"/>
    </source>
</evidence>
<evidence type="ECO:0000313" key="7">
    <source>
        <dbReference type="Proteomes" id="UP000183090"/>
    </source>
</evidence>
<dbReference type="KEGG" id="shv:AAT16_00810"/>
<feature type="binding site" evidence="1">
    <location>
        <position position="148"/>
    </location>
    <ligand>
        <name>Ni(2+)</name>
        <dbReference type="ChEBI" id="CHEBI:49786"/>
    </ligand>
</feature>
<evidence type="ECO:0008006" key="8">
    <source>
        <dbReference type="Google" id="ProtNLM"/>
    </source>
</evidence>
<proteinExistence type="predicted"/>
<reference evidence="6" key="2">
    <citation type="submission" date="2015-04" db="EMBL/GenBank/DDBJ databases">
        <title>Complete genome sequence of Salinicoccus halodurans strain H3B36, isolated from the Qaidam basin of China.</title>
        <authorList>
            <person name="Ma Y."/>
            <person name="Jiang K."/>
            <person name="Xue Y."/>
        </authorList>
    </citation>
    <scope>NUCLEOTIDE SEQUENCE [LARGE SCALE GENOMIC DNA]</scope>
    <source>
        <strain evidence="6">H3B36</strain>
    </source>
</reference>
<organism evidence="5 7">
    <name type="scientific">Salinicoccus halodurans</name>
    <dbReference type="NCBI Taxonomy" id="407035"/>
    <lineage>
        <taxon>Bacteria</taxon>
        <taxon>Bacillati</taxon>
        <taxon>Bacillota</taxon>
        <taxon>Bacilli</taxon>
        <taxon>Bacillales</taxon>
        <taxon>Staphylococcaceae</taxon>
        <taxon>Salinicoccus</taxon>
    </lineage>
</organism>
<dbReference type="InterPro" id="IPR026043">
    <property type="entry name" value="NadR"/>
</dbReference>
<evidence type="ECO:0000313" key="6">
    <source>
        <dbReference type="Proteomes" id="UP000034029"/>
    </source>
</evidence>
<evidence type="ECO:0000259" key="3">
    <source>
        <dbReference type="Pfam" id="PF08279"/>
    </source>
</evidence>
<dbReference type="Proteomes" id="UP000183090">
    <property type="component" value="Unassembled WGS sequence"/>
</dbReference>
<keyword evidence="1" id="KW-0533">Nickel</keyword>
<dbReference type="SUPFAM" id="SSF75500">
    <property type="entry name" value="Putative transcriptional regulator TM1602, C-terminal domain"/>
    <property type="match status" value="1"/>
</dbReference>
<dbReference type="GO" id="GO:0046872">
    <property type="term" value="F:metal ion binding"/>
    <property type="evidence" value="ECO:0007669"/>
    <property type="project" value="UniProtKB-KW"/>
</dbReference>
<dbReference type="PANTHER" id="PTHR40068:SF1">
    <property type="entry name" value="TRANSCRIPTION REPRESSOR NIAR-RELATED"/>
    <property type="match status" value="1"/>
</dbReference>
<dbReference type="Gene3D" id="1.10.10.10">
    <property type="entry name" value="Winged helix-like DNA-binding domain superfamily/Winged helix DNA-binding domain"/>
    <property type="match status" value="1"/>
</dbReference>
<dbReference type="InterPro" id="IPR036390">
    <property type="entry name" value="WH_DNA-bd_sf"/>
</dbReference>
<protein>
    <recommendedName>
        <fullName evidence="8">Transcriptional regulator</fullName>
    </recommendedName>
</protein>
<dbReference type="EMBL" id="FOTB01000003">
    <property type="protein sequence ID" value="SFK75606.1"/>
    <property type="molecule type" value="Genomic_DNA"/>
</dbReference>
<dbReference type="Pfam" id="PF08279">
    <property type="entry name" value="HTH_11"/>
    <property type="match status" value="1"/>
</dbReference>
<gene>
    <name evidence="4" type="ORF">AAT16_00810</name>
    <name evidence="5" type="ORF">SAMN05216235_1530</name>
</gene>
<feature type="binding site" evidence="1">
    <location>
        <position position="79"/>
    </location>
    <ligand>
        <name>Ni(2+)</name>
        <dbReference type="ChEBI" id="CHEBI:49786"/>
    </ligand>
</feature>
<dbReference type="InterPro" id="IPR036388">
    <property type="entry name" value="WH-like_DNA-bd_sf"/>
</dbReference>
<dbReference type="InterPro" id="IPR004173">
    <property type="entry name" value="3H_domain"/>
</dbReference>
<name>A0A0F7HIL9_9STAP</name>
<dbReference type="Pfam" id="PF02829">
    <property type="entry name" value="3H"/>
    <property type="match status" value="1"/>
</dbReference>
<feature type="domain" description="3H" evidence="2">
    <location>
        <begin position="75"/>
        <end position="170"/>
    </location>
</feature>
<feature type="binding site" evidence="1">
    <location>
        <position position="87"/>
    </location>
    <ligand>
        <name>Ni(2+)</name>
        <dbReference type="ChEBI" id="CHEBI:49786"/>
    </ligand>
</feature>
<keyword evidence="1" id="KW-0479">Metal-binding</keyword>
<dbReference type="RefSeq" id="WP_046789083.1">
    <property type="nucleotide sequence ID" value="NZ_CP011366.1"/>
</dbReference>
<sequence length="174" mass="19667">MTTAQRRRAEILEQLKSTRDSISGTAMGEQFNVSRQIIVRDISILKADGHPIVSTSRGYVHRPAERPGKPCKRTIACQHEFSEMKEELEIILDNGAMIDNVSIDHPVYGELTGELMISTNAELAMFLTRMHEEKSRMLANLTDNIHLHTISADTEKILDNAVRDLIEHGYIIQD</sequence>
<dbReference type="PANTHER" id="PTHR40068">
    <property type="entry name" value="TRANSCRIPTION REPRESSOR NIAR-RELATED"/>
    <property type="match status" value="1"/>
</dbReference>
<dbReference type="AlphaFoldDB" id="A0A0F7HIL9"/>
<reference evidence="4 6" key="1">
    <citation type="journal article" date="2015" name="Int. J. Syst. Evol. Microbiol.">
        <title>Complete genome sequence of Salinicoccus halodurans H3B36, isolated from the Qaidam Basin in China.</title>
        <authorList>
            <person name="Jiang K."/>
            <person name="Xue Y."/>
            <person name="Ma Y."/>
        </authorList>
    </citation>
    <scope>NUCLEOTIDE SEQUENCE [LARGE SCALE GENOMIC DNA]</scope>
    <source>
        <strain evidence="4 6">H3B36</strain>
    </source>
</reference>
<evidence type="ECO:0000313" key="4">
    <source>
        <dbReference type="EMBL" id="AKG72887.1"/>
    </source>
</evidence>
<reference evidence="5 7" key="3">
    <citation type="submission" date="2016-10" db="EMBL/GenBank/DDBJ databases">
        <authorList>
            <person name="Varghese N."/>
            <person name="Submissions S."/>
        </authorList>
    </citation>
    <scope>NUCLEOTIDE SEQUENCE [LARGE SCALE GENOMIC DNA]</scope>
    <source>
        <strain evidence="5 7">CGMCC 1.6501</strain>
    </source>
</reference>
<dbReference type="Gene3D" id="3.30.1340.20">
    <property type="entry name" value="3H domain"/>
    <property type="match status" value="1"/>
</dbReference>
<dbReference type="PIRSF" id="PIRSF037847">
    <property type="entry name" value="NiaR"/>
    <property type="match status" value="1"/>
</dbReference>
<feature type="binding site" evidence="1">
    <location>
        <position position="146"/>
    </location>
    <ligand>
        <name>Ni(2+)</name>
        <dbReference type="ChEBI" id="CHEBI:49786"/>
    </ligand>
</feature>
<keyword evidence="6" id="KW-1185">Reference proteome</keyword>
<dbReference type="Proteomes" id="UP000034029">
    <property type="component" value="Chromosome"/>
</dbReference>
<dbReference type="OrthoDB" id="9792661at2"/>
<dbReference type="InterPro" id="IPR035922">
    <property type="entry name" value="3H_dom_sf"/>
</dbReference>
<accession>A0A0F7HIL9</accession>
<dbReference type="EMBL" id="CP011366">
    <property type="protein sequence ID" value="AKG72887.1"/>
    <property type="molecule type" value="Genomic_DNA"/>
</dbReference>